<reference evidence="2 3" key="1">
    <citation type="submission" date="2019-03" db="EMBL/GenBank/DDBJ databases">
        <title>Genomics of glacier-inhabiting Cryobacterium strains.</title>
        <authorList>
            <person name="Liu Q."/>
            <person name="Xin Y.-H."/>
        </authorList>
    </citation>
    <scope>NUCLEOTIDE SEQUENCE [LARGE SCALE GENOMIC DNA]</scope>
    <source>
        <strain evidence="2 3">Sr59</strain>
    </source>
</reference>
<dbReference type="PIRSF" id="PIRSF008502">
    <property type="entry name" value="UCP008502"/>
    <property type="match status" value="1"/>
</dbReference>
<name>A0A4R9C0D4_9MICO</name>
<dbReference type="Gene3D" id="3.30.70.1280">
    <property type="entry name" value="SP0830-like domains"/>
    <property type="match status" value="1"/>
</dbReference>
<protein>
    <submittedName>
        <fullName evidence="2">DUF1697 domain-containing protein</fullName>
    </submittedName>
</protein>
<dbReference type="Gene3D" id="3.30.70.1260">
    <property type="entry name" value="bacterial protein sp0830 like"/>
    <property type="match status" value="1"/>
</dbReference>
<comment type="caution">
    <text evidence="2">The sequence shown here is derived from an EMBL/GenBank/DDBJ whole genome shotgun (WGS) entry which is preliminary data.</text>
</comment>
<dbReference type="PANTHER" id="PTHR36439:SF1">
    <property type="entry name" value="DUF1697 DOMAIN-CONTAINING PROTEIN"/>
    <property type="match status" value="1"/>
</dbReference>
<accession>A0A4R9C0D4</accession>
<dbReference type="SUPFAM" id="SSF160379">
    <property type="entry name" value="SP0830-like"/>
    <property type="match status" value="1"/>
</dbReference>
<keyword evidence="3" id="KW-1185">Reference proteome</keyword>
<dbReference type="InterPro" id="IPR012545">
    <property type="entry name" value="DUF1697"/>
</dbReference>
<feature type="region of interest" description="Disordered" evidence="1">
    <location>
        <begin position="180"/>
        <end position="204"/>
    </location>
</feature>
<sequence>MTRYIALLRGINVGGINIRMAELAETVQSLGHTAVTTVLASGNVVLETSEADAAAVKSGLERALSERFAYAAWVVLVPWPRLTDTVADYPFEDRVGWHSYVLFGSEPARLDDLLAAAPELDPNDERVQRGRDVLYWQVRRAVGIKSPFSVLSGKARFKSTTTTRNVRTLRKILAVPHGAVPSGPVPSGAVPEPAVSQAGPNPAG</sequence>
<dbReference type="RefSeq" id="WP_134639409.1">
    <property type="nucleotide sequence ID" value="NZ_SOHM01000007.1"/>
</dbReference>
<evidence type="ECO:0000313" key="3">
    <source>
        <dbReference type="Proteomes" id="UP000298468"/>
    </source>
</evidence>
<dbReference type="Proteomes" id="UP000298468">
    <property type="component" value="Unassembled WGS sequence"/>
</dbReference>
<dbReference type="Pfam" id="PF08002">
    <property type="entry name" value="DUF1697"/>
    <property type="match status" value="1"/>
</dbReference>
<gene>
    <name evidence="2" type="ORF">E3T61_02950</name>
</gene>
<proteinExistence type="predicted"/>
<dbReference type="AlphaFoldDB" id="A0A4R9C0D4"/>
<evidence type="ECO:0000256" key="1">
    <source>
        <dbReference type="SAM" id="MobiDB-lite"/>
    </source>
</evidence>
<dbReference type="EMBL" id="SOHM01000007">
    <property type="protein sequence ID" value="TFD93979.1"/>
    <property type="molecule type" value="Genomic_DNA"/>
</dbReference>
<feature type="compositionally biased region" description="Low complexity" evidence="1">
    <location>
        <begin position="180"/>
        <end position="196"/>
    </location>
</feature>
<dbReference type="OrthoDB" id="9806494at2"/>
<organism evidence="2 3">
    <name type="scientific">Cryobacterium lactosi</name>
    <dbReference type="NCBI Taxonomy" id="1259202"/>
    <lineage>
        <taxon>Bacteria</taxon>
        <taxon>Bacillati</taxon>
        <taxon>Actinomycetota</taxon>
        <taxon>Actinomycetes</taxon>
        <taxon>Micrococcales</taxon>
        <taxon>Microbacteriaceae</taxon>
        <taxon>Cryobacterium</taxon>
    </lineage>
</organism>
<evidence type="ECO:0000313" key="2">
    <source>
        <dbReference type="EMBL" id="TFD93979.1"/>
    </source>
</evidence>
<dbReference type="PANTHER" id="PTHR36439">
    <property type="entry name" value="BLL4334 PROTEIN"/>
    <property type="match status" value="1"/>
</dbReference>